<evidence type="ECO:0000313" key="1">
    <source>
        <dbReference type="EMBL" id="SEM53956.1"/>
    </source>
</evidence>
<name>A0A1H7Z6K0_9BACI</name>
<dbReference type="SUPFAM" id="SSF159501">
    <property type="entry name" value="EreA/ChaN-like"/>
    <property type="match status" value="1"/>
</dbReference>
<dbReference type="InterPro" id="IPR052036">
    <property type="entry name" value="Hydrolase/PRTase-associated"/>
</dbReference>
<accession>A0A1H7Z6K0</accession>
<keyword evidence="2" id="KW-1185">Reference proteome</keyword>
<dbReference type="GO" id="GO:0046677">
    <property type="term" value="P:response to antibiotic"/>
    <property type="evidence" value="ECO:0007669"/>
    <property type="project" value="InterPro"/>
</dbReference>
<organism evidence="1 2">
    <name type="scientific">Mesobacillus persicus</name>
    <dbReference type="NCBI Taxonomy" id="930146"/>
    <lineage>
        <taxon>Bacteria</taxon>
        <taxon>Bacillati</taxon>
        <taxon>Bacillota</taxon>
        <taxon>Bacilli</taxon>
        <taxon>Bacillales</taxon>
        <taxon>Bacillaceae</taxon>
        <taxon>Mesobacillus</taxon>
    </lineage>
</organism>
<dbReference type="Proteomes" id="UP000198553">
    <property type="component" value="Unassembled WGS sequence"/>
</dbReference>
<dbReference type="InterPro" id="IPR014622">
    <property type="entry name" value="UCP036794_erythomycin"/>
</dbReference>
<dbReference type="InterPro" id="IPR007815">
    <property type="entry name" value="Emycin_Estase"/>
</dbReference>
<dbReference type="PIRSF" id="PIRSF036794">
    <property type="entry name" value="UCP_erythr_ester"/>
    <property type="match status" value="1"/>
</dbReference>
<dbReference type="STRING" id="930146.SAMN05192533_103288"/>
<dbReference type="EMBL" id="FOBW01000003">
    <property type="protein sequence ID" value="SEM53956.1"/>
    <property type="molecule type" value="Genomic_DNA"/>
</dbReference>
<dbReference type="AlphaFoldDB" id="A0A1H7Z6K0"/>
<reference evidence="2" key="1">
    <citation type="submission" date="2016-10" db="EMBL/GenBank/DDBJ databases">
        <authorList>
            <person name="Varghese N."/>
            <person name="Submissions S."/>
        </authorList>
    </citation>
    <scope>NUCLEOTIDE SEQUENCE [LARGE SCALE GENOMIC DNA]</scope>
    <source>
        <strain evidence="2">B48,IBRC-M 10115,DSM 25386,CECT 8001</strain>
    </source>
</reference>
<dbReference type="Gene3D" id="3.40.1660.10">
    <property type="entry name" value="EreA-like (biosynthetic domain)"/>
    <property type="match status" value="1"/>
</dbReference>
<sequence length="422" mass="48673">MTDHLVQAIKRDATALNKEEDYNLLLDQMSQAKYALLGESSHGTSEYYKTRAELSKRLITEKGYNFIVVEGDWPACQQVNRYIKGYDTTHKSAQEALTAFERWPTWMWSNEEMIDLVEWLKTYNEKLPTEQKVGFYGFDVYSLWESMEEVIAYLEKTNSPDLETARKAFACFEPFNRDPQLYGVSGAFYAEDCKDEVVQLLTDITLNKKRYTSYYEEGRLNLEVNALITANAETYYRTMVTDNNESWNIRDRHMVTVINKISSYYGEQAKGIIWAHNTHVGDARATDMADEGMVNVGQLMREQEGEENVFILGFGTHRGTVIAADEWGVEFERMIAPPAQQGSWEDCMHQAGPHDKLLIFTKNNQDDYKGRIGHRAIGVVYNPMHEQYGNYVPSVMSERYDAFLYINTTNALHPLEVEKVVL</sequence>
<gene>
    <name evidence="1" type="ORF">SAMN05192533_103288</name>
</gene>
<protein>
    <submittedName>
        <fullName evidence="1">Erythromycin esterase homolog</fullName>
    </submittedName>
</protein>
<dbReference type="PANTHER" id="PTHR31299">
    <property type="entry name" value="ESTERASE, PUTATIVE (AFU_ORTHOLOGUE AFUA_1G05850)-RELATED"/>
    <property type="match status" value="1"/>
</dbReference>
<dbReference type="RefSeq" id="WP_090742536.1">
    <property type="nucleotide sequence ID" value="NZ_FOBW01000003.1"/>
</dbReference>
<dbReference type="CDD" id="cd14728">
    <property type="entry name" value="Ere-like"/>
    <property type="match status" value="1"/>
</dbReference>
<proteinExistence type="predicted"/>
<evidence type="ECO:0000313" key="2">
    <source>
        <dbReference type="Proteomes" id="UP000198553"/>
    </source>
</evidence>
<dbReference type="OrthoDB" id="9810066at2"/>
<dbReference type="Gene3D" id="3.30.1870.10">
    <property type="entry name" value="EreA-like, domain 2"/>
    <property type="match status" value="1"/>
</dbReference>
<dbReference type="PANTHER" id="PTHR31299:SF0">
    <property type="entry name" value="ESTERASE, PUTATIVE (AFU_ORTHOLOGUE AFUA_1G05850)-RELATED"/>
    <property type="match status" value="1"/>
</dbReference>
<dbReference type="Pfam" id="PF05139">
    <property type="entry name" value="Erythro_esteras"/>
    <property type="match status" value="1"/>
</dbReference>